<dbReference type="Proteomes" id="UP000288951">
    <property type="component" value="Unassembled WGS sequence"/>
</dbReference>
<sequence length="62" mass="7535">MIFQLITNKKINDWLKRTPQSILEKLKYATIYEHSHHEAEILNDKTVKKIKEIMNYFKENSQ</sequence>
<dbReference type="RefSeq" id="WP_127823558.1">
    <property type="nucleotide sequence ID" value="NZ_RQSM01000003.1"/>
</dbReference>
<evidence type="ECO:0000313" key="2">
    <source>
        <dbReference type="Proteomes" id="UP000288951"/>
    </source>
</evidence>
<dbReference type="EMBL" id="RQSM01000003">
    <property type="protein sequence ID" value="RVU91372.1"/>
    <property type="molecule type" value="Genomic_DNA"/>
</dbReference>
<keyword evidence="2" id="KW-1185">Reference proteome</keyword>
<protein>
    <submittedName>
        <fullName evidence="1">Uncharacterized protein</fullName>
    </submittedName>
</protein>
<accession>A0A437UCM8</accession>
<dbReference type="AlphaFoldDB" id="A0A437UCM8"/>
<dbReference type="OrthoDB" id="6717961at2"/>
<comment type="caution">
    <text evidence="1">The sequence shown here is derived from an EMBL/GenBank/DDBJ whole genome shotgun (WGS) entry which is preliminary data.</text>
</comment>
<name>A0A437UCM8_9FLAO</name>
<reference evidence="1" key="1">
    <citation type="submission" date="2018-12" db="EMBL/GenBank/DDBJ databases">
        <title>Draft genome sequence of Flaovobacterium columnare ARS1 isolated from channel catfish in Alabama.</title>
        <authorList>
            <person name="Cai W."/>
            <person name="Arias C."/>
        </authorList>
    </citation>
    <scope>NUCLEOTIDE SEQUENCE [LARGE SCALE GENOMIC DNA]</scope>
    <source>
        <strain evidence="1">ARS1</strain>
    </source>
</reference>
<proteinExistence type="predicted"/>
<evidence type="ECO:0000313" key="1">
    <source>
        <dbReference type="EMBL" id="RVU91372.1"/>
    </source>
</evidence>
<gene>
    <name evidence="1" type="ORF">EH230_10945</name>
</gene>
<organism evidence="1 2">
    <name type="scientific">Flavobacterium columnare</name>
    <dbReference type="NCBI Taxonomy" id="996"/>
    <lineage>
        <taxon>Bacteria</taxon>
        <taxon>Pseudomonadati</taxon>
        <taxon>Bacteroidota</taxon>
        <taxon>Flavobacteriia</taxon>
        <taxon>Flavobacteriales</taxon>
        <taxon>Flavobacteriaceae</taxon>
        <taxon>Flavobacterium</taxon>
    </lineage>
</organism>